<comment type="caution">
    <text evidence="2">The sequence shown here is derived from an EMBL/GenBank/DDBJ whole genome shotgun (WGS) entry which is preliminary data.</text>
</comment>
<dbReference type="EMBL" id="JACJJL010000024">
    <property type="protein sequence ID" value="MBM6662562.1"/>
    <property type="molecule type" value="Genomic_DNA"/>
</dbReference>
<feature type="chain" id="PRO_5036760377" description="Lipoprotein" evidence="1">
    <location>
        <begin position="25"/>
        <end position="199"/>
    </location>
</feature>
<keyword evidence="1" id="KW-0732">Signal</keyword>
<dbReference type="AlphaFoldDB" id="A0A939B5X7"/>
<feature type="signal peptide" evidence="1">
    <location>
        <begin position="1"/>
        <end position="24"/>
    </location>
</feature>
<accession>A0A939B5X7</accession>
<proteinExistence type="predicted"/>
<dbReference type="Proteomes" id="UP000764045">
    <property type="component" value="Unassembled WGS sequence"/>
</dbReference>
<gene>
    <name evidence="2" type="ORF">H6B30_12505</name>
</gene>
<sequence length="199" mass="21137">MKSRMKTLAVCAAMALAGSQPACAQLGDILKKAKQGIEAVDKVVGQFTGQEAAEGREVPVASGGTMINPLASVMDVELVGAYGRSTSENYGTVYLVFKIKMLANKASVGLGGAVDNVKSMAVDQDGNQYLTGTDGQFRKPLTEGVAVRVALDDADAHYRDVPRSVRQMQIIKVGAFIDQQAKGMITFKNVPVVWDAEPQ</sequence>
<evidence type="ECO:0000256" key="1">
    <source>
        <dbReference type="SAM" id="SignalP"/>
    </source>
</evidence>
<protein>
    <recommendedName>
        <fullName evidence="4">Lipoprotein</fullName>
    </recommendedName>
</protein>
<evidence type="ECO:0000313" key="3">
    <source>
        <dbReference type="Proteomes" id="UP000764045"/>
    </source>
</evidence>
<reference evidence="2 3" key="1">
    <citation type="journal article" date="2021" name="Sci. Rep.">
        <title>The distribution of antibiotic resistance genes in chicken gut microbiota commensals.</title>
        <authorList>
            <person name="Juricova H."/>
            <person name="Matiasovicova J."/>
            <person name="Kubasova T."/>
            <person name="Cejkova D."/>
            <person name="Rychlik I."/>
        </authorList>
    </citation>
    <scope>NUCLEOTIDE SEQUENCE [LARGE SCALE GENOMIC DNA]</scope>
    <source>
        <strain evidence="2 3">An819</strain>
    </source>
</reference>
<dbReference type="RefSeq" id="WP_205111084.1">
    <property type="nucleotide sequence ID" value="NZ_JACJJL010000024.1"/>
</dbReference>
<evidence type="ECO:0008006" key="4">
    <source>
        <dbReference type="Google" id="ProtNLM"/>
    </source>
</evidence>
<keyword evidence="3" id="KW-1185">Reference proteome</keyword>
<name>A0A939B5X7_9BACT</name>
<evidence type="ECO:0000313" key="2">
    <source>
        <dbReference type="EMBL" id="MBM6662562.1"/>
    </source>
</evidence>
<organism evidence="2 3">
    <name type="scientific">Marseilla massiliensis</name>
    <dbReference type="NCBI Taxonomy" id="1841864"/>
    <lineage>
        <taxon>Bacteria</taxon>
        <taxon>Pseudomonadati</taxon>
        <taxon>Bacteroidota</taxon>
        <taxon>Bacteroidia</taxon>
        <taxon>Bacteroidales</taxon>
        <taxon>Prevotellaceae</taxon>
        <taxon>Marseilla</taxon>
    </lineage>
</organism>